<dbReference type="PANTHER" id="PTHR34145">
    <property type="entry name" value="OS02G0105600 PROTEIN"/>
    <property type="match status" value="1"/>
</dbReference>
<evidence type="ECO:0000256" key="1">
    <source>
        <dbReference type="SAM" id="SignalP"/>
    </source>
</evidence>
<dbReference type="CDD" id="cd22160">
    <property type="entry name" value="F-box_AtFBL13-like"/>
    <property type="match status" value="1"/>
</dbReference>
<dbReference type="SMART" id="SM00256">
    <property type="entry name" value="FBOX"/>
    <property type="match status" value="1"/>
</dbReference>
<dbReference type="InterPro" id="IPR001810">
    <property type="entry name" value="F-box_dom"/>
</dbReference>
<dbReference type="InterPro" id="IPR053772">
    <property type="entry name" value="At1g61320/At1g61330-like"/>
</dbReference>
<dbReference type="SUPFAM" id="SSF81383">
    <property type="entry name" value="F-box domain"/>
    <property type="match status" value="1"/>
</dbReference>
<dbReference type="Pfam" id="PF23622">
    <property type="entry name" value="LRR_At1g61320_AtMIF1"/>
    <property type="match status" value="1"/>
</dbReference>
<proteinExistence type="predicted"/>
<name>B9FS21_ORYSJ</name>
<sequence>MNWFALVLRFIGSVLRTSRGCSRLRALLAADTSEGKSTGKENKSINTGRFDRVNNIVGGLHDVFSGLAVAVDCVGGIGAITSLVRHVYGVFAASVRRWATLAFRWIYHHAQIAAAQWNGKELIDVPEDITLELAIEIWQIFLEHAAGDVIDKAPSLSVKVGQQIILREKIKAASMKLQSKKAAIEVLESHIKCTEEIVKAKIGKERKNYEKEFSFARGLGGHIPYEAMFVWYCYYLEFGGLHMKRERAFNQSGSVADKEILFHLRIFFSHPLSSTLVGGVIGQRKKNRNRQTCTKGMDAAGRRIVRALIRANDAMEPVTDTIASAAAHVGLVYGAMEVVRDIRVVVGGMLRVARGSGDGGQAEAAPAVDLAGACGLGTSTSSTGMENELTCRRTTSDHCHQKLNHGKGRNVQFDDLPEDVICLIFSKLQLKDLVSTSVLSSKWKHMWTICPTLRFDSSTLCGSNMCSAEQFTQKFIDNVNAVLQQHRGKLVEALEIKIDFNSRLANHLNNWITKIEIDAVNLKAFVYKGFKLRVDLSEAKGLETVDIEFFGIALDYLLTAIPSALPSVQNLTIEARILQESPWFVETSCKFSQLKCLRMLLHHRFSDNRNTLGLASFLKAAPLIEQLELDIRVKS</sequence>
<organism evidence="3">
    <name type="scientific">Oryza sativa subsp. japonica</name>
    <name type="common">Rice</name>
    <dbReference type="NCBI Taxonomy" id="39947"/>
    <lineage>
        <taxon>Eukaryota</taxon>
        <taxon>Viridiplantae</taxon>
        <taxon>Streptophyta</taxon>
        <taxon>Embryophyta</taxon>
        <taxon>Tracheophyta</taxon>
        <taxon>Spermatophyta</taxon>
        <taxon>Magnoliopsida</taxon>
        <taxon>Liliopsida</taxon>
        <taxon>Poales</taxon>
        <taxon>Poaceae</taxon>
        <taxon>BOP clade</taxon>
        <taxon>Oryzoideae</taxon>
        <taxon>Oryzeae</taxon>
        <taxon>Oryzinae</taxon>
        <taxon>Oryza</taxon>
        <taxon>Oryza sativa</taxon>
    </lineage>
</organism>
<dbReference type="InterPro" id="IPR036047">
    <property type="entry name" value="F-box-like_dom_sf"/>
</dbReference>
<reference evidence="3" key="1">
    <citation type="journal article" date="2005" name="PLoS Biol.">
        <title>The genomes of Oryza sativa: a history of duplications.</title>
        <authorList>
            <person name="Yu J."/>
            <person name="Wang J."/>
            <person name="Lin W."/>
            <person name="Li S."/>
            <person name="Li H."/>
            <person name="Zhou J."/>
            <person name="Ni P."/>
            <person name="Dong W."/>
            <person name="Hu S."/>
            <person name="Zeng C."/>
            <person name="Zhang J."/>
            <person name="Zhang Y."/>
            <person name="Li R."/>
            <person name="Xu Z."/>
            <person name="Li S."/>
            <person name="Li X."/>
            <person name="Zheng H."/>
            <person name="Cong L."/>
            <person name="Lin L."/>
            <person name="Yin J."/>
            <person name="Geng J."/>
            <person name="Li G."/>
            <person name="Shi J."/>
            <person name="Liu J."/>
            <person name="Lv H."/>
            <person name="Li J."/>
            <person name="Wang J."/>
            <person name="Deng Y."/>
            <person name="Ran L."/>
            <person name="Shi X."/>
            <person name="Wang X."/>
            <person name="Wu Q."/>
            <person name="Li C."/>
            <person name="Ren X."/>
            <person name="Wang J."/>
            <person name="Wang X."/>
            <person name="Li D."/>
            <person name="Liu D."/>
            <person name="Zhang X."/>
            <person name="Ji Z."/>
            <person name="Zhao W."/>
            <person name="Sun Y."/>
            <person name="Zhang Z."/>
            <person name="Bao J."/>
            <person name="Han Y."/>
            <person name="Dong L."/>
            <person name="Ji J."/>
            <person name="Chen P."/>
            <person name="Wu S."/>
            <person name="Liu J."/>
            <person name="Xiao Y."/>
            <person name="Bu D."/>
            <person name="Tan J."/>
            <person name="Yang L."/>
            <person name="Ye C."/>
            <person name="Zhang J."/>
            <person name="Xu J."/>
            <person name="Zhou Y."/>
            <person name="Yu Y."/>
            <person name="Zhang B."/>
            <person name="Zhuang S."/>
            <person name="Wei H."/>
            <person name="Liu B."/>
            <person name="Lei M."/>
            <person name="Yu H."/>
            <person name="Li Y."/>
            <person name="Xu H."/>
            <person name="Wei S."/>
            <person name="He X."/>
            <person name="Fang L."/>
            <person name="Zhang Z."/>
            <person name="Zhang Y."/>
            <person name="Huang X."/>
            <person name="Su Z."/>
            <person name="Tong W."/>
            <person name="Li J."/>
            <person name="Tong Z."/>
            <person name="Li S."/>
            <person name="Ye J."/>
            <person name="Wang L."/>
            <person name="Fang L."/>
            <person name="Lei T."/>
            <person name="Chen C."/>
            <person name="Chen H."/>
            <person name="Xu Z."/>
            <person name="Li H."/>
            <person name="Huang H."/>
            <person name="Zhang F."/>
            <person name="Xu H."/>
            <person name="Li N."/>
            <person name="Zhao C."/>
            <person name="Li S."/>
            <person name="Dong L."/>
            <person name="Huang Y."/>
            <person name="Li L."/>
            <person name="Xi Y."/>
            <person name="Qi Q."/>
            <person name="Li W."/>
            <person name="Zhang B."/>
            <person name="Hu W."/>
            <person name="Zhang Y."/>
            <person name="Tian X."/>
            <person name="Jiao Y."/>
            <person name="Liang X."/>
            <person name="Jin J."/>
            <person name="Gao L."/>
            <person name="Zheng W."/>
            <person name="Hao B."/>
            <person name="Liu S."/>
            <person name="Wang W."/>
            <person name="Yuan L."/>
            <person name="Cao M."/>
            <person name="McDermott J."/>
            <person name="Samudrala R."/>
            <person name="Wang J."/>
            <person name="Wong G.K."/>
            <person name="Yang H."/>
        </authorList>
    </citation>
    <scope>NUCLEOTIDE SEQUENCE [LARGE SCALE GENOMIC DNA]</scope>
</reference>
<dbReference type="InterPro" id="IPR055357">
    <property type="entry name" value="LRR_At1g61320_AtMIF1"/>
</dbReference>
<gene>
    <name evidence="3" type="ORF">OsJ_20507</name>
</gene>
<protein>
    <recommendedName>
        <fullName evidence="2">F-box domain-containing protein</fullName>
    </recommendedName>
</protein>
<evidence type="ECO:0000259" key="2">
    <source>
        <dbReference type="PROSITE" id="PS50181"/>
    </source>
</evidence>
<dbReference type="EMBL" id="CM000143">
    <property type="protein sequence ID" value="EEE65282.1"/>
    <property type="molecule type" value="Genomic_DNA"/>
</dbReference>
<evidence type="ECO:0000313" key="3">
    <source>
        <dbReference type="EMBL" id="EEE65282.1"/>
    </source>
</evidence>
<dbReference type="Gene3D" id="1.20.1280.50">
    <property type="match status" value="1"/>
</dbReference>
<dbReference type="PROSITE" id="PS50181">
    <property type="entry name" value="FBOX"/>
    <property type="match status" value="1"/>
</dbReference>
<dbReference type="Pfam" id="PF00646">
    <property type="entry name" value="F-box"/>
    <property type="match status" value="1"/>
</dbReference>
<feature type="signal peptide" evidence="1">
    <location>
        <begin position="1"/>
        <end position="20"/>
    </location>
</feature>
<reference evidence="3" key="2">
    <citation type="submission" date="2008-12" db="EMBL/GenBank/DDBJ databases">
        <title>Improved gene annotation of the rice (Oryza sativa) genomes.</title>
        <authorList>
            <person name="Wang J."/>
            <person name="Li R."/>
            <person name="Fan W."/>
            <person name="Huang Q."/>
            <person name="Zhang J."/>
            <person name="Zhou Y."/>
            <person name="Hu Y."/>
            <person name="Zi S."/>
            <person name="Li J."/>
            <person name="Ni P."/>
            <person name="Zheng H."/>
            <person name="Zhang Y."/>
            <person name="Zhao M."/>
            <person name="Hao Q."/>
            <person name="McDermott J."/>
            <person name="Samudrala R."/>
            <person name="Kristiansen K."/>
            <person name="Wong G.K.-S."/>
        </authorList>
    </citation>
    <scope>NUCLEOTIDE SEQUENCE</scope>
</reference>
<keyword evidence="1" id="KW-0732">Signal</keyword>
<accession>B9FS21</accession>
<dbReference type="PANTHER" id="PTHR34145:SF57">
    <property type="entry name" value="F-BOX DOMAIN-CONTAINING PROTEIN"/>
    <property type="match status" value="1"/>
</dbReference>
<dbReference type="InterPro" id="IPR053781">
    <property type="entry name" value="F-box_AtFBL13-like"/>
</dbReference>
<dbReference type="Proteomes" id="UP000007752">
    <property type="component" value="Chromosome 6"/>
</dbReference>
<feature type="domain" description="F-box" evidence="2">
    <location>
        <begin position="410"/>
        <end position="446"/>
    </location>
</feature>
<dbReference type="AlphaFoldDB" id="B9FS21"/>
<feature type="chain" id="PRO_5002881621" description="F-box domain-containing protein" evidence="1">
    <location>
        <begin position="21"/>
        <end position="635"/>
    </location>
</feature>